<evidence type="ECO:0000313" key="8">
    <source>
        <dbReference type="Proteomes" id="UP000199529"/>
    </source>
</evidence>
<keyword evidence="5" id="KW-0560">Oxidoreductase</keyword>
<keyword evidence="4" id="KW-0274">FAD</keyword>
<dbReference type="Pfam" id="PF01565">
    <property type="entry name" value="FAD_binding_4"/>
    <property type="match status" value="1"/>
</dbReference>
<evidence type="ECO:0000259" key="6">
    <source>
        <dbReference type="PROSITE" id="PS51387"/>
    </source>
</evidence>
<proteinExistence type="inferred from homology"/>
<dbReference type="AlphaFoldDB" id="A0A1H3B4R4"/>
<dbReference type="InterPro" id="IPR006093">
    <property type="entry name" value="Oxy_OxRdtase_FAD_BS"/>
</dbReference>
<dbReference type="Gene3D" id="3.30.43.10">
    <property type="entry name" value="Uridine Diphospho-n-acetylenolpyruvylglucosamine Reductase, domain 2"/>
    <property type="match status" value="1"/>
</dbReference>
<keyword evidence="8" id="KW-1185">Reference proteome</keyword>
<feature type="domain" description="FAD-binding PCMH-type" evidence="6">
    <location>
        <begin position="35"/>
        <end position="206"/>
    </location>
</feature>
<evidence type="ECO:0000256" key="5">
    <source>
        <dbReference type="ARBA" id="ARBA00023002"/>
    </source>
</evidence>
<reference evidence="8" key="1">
    <citation type="submission" date="2016-10" db="EMBL/GenBank/DDBJ databases">
        <authorList>
            <person name="Varghese N."/>
            <person name="Submissions S."/>
        </authorList>
    </citation>
    <scope>NUCLEOTIDE SEQUENCE [LARGE SCALE GENOMIC DNA]</scope>
    <source>
        <strain evidence="8">CGMCC 4.3530</strain>
    </source>
</reference>
<dbReference type="STRING" id="418495.SAMN05216215_101039"/>
<evidence type="ECO:0000256" key="1">
    <source>
        <dbReference type="ARBA" id="ARBA00001974"/>
    </source>
</evidence>
<dbReference type="GO" id="GO:0016491">
    <property type="term" value="F:oxidoreductase activity"/>
    <property type="evidence" value="ECO:0007669"/>
    <property type="project" value="UniProtKB-KW"/>
</dbReference>
<evidence type="ECO:0000256" key="2">
    <source>
        <dbReference type="ARBA" id="ARBA00005466"/>
    </source>
</evidence>
<dbReference type="PROSITE" id="PS51387">
    <property type="entry name" value="FAD_PCMH"/>
    <property type="match status" value="1"/>
</dbReference>
<keyword evidence="3" id="KW-0285">Flavoprotein</keyword>
<dbReference type="InterPro" id="IPR016167">
    <property type="entry name" value="FAD-bd_PCMH_sub1"/>
</dbReference>
<evidence type="ECO:0000313" key="7">
    <source>
        <dbReference type="EMBL" id="SDX36049.1"/>
    </source>
</evidence>
<protein>
    <submittedName>
        <fullName evidence="7">FAD/FMN-containing dehydrogenase</fullName>
    </submittedName>
</protein>
<comment type="cofactor">
    <cofactor evidence="1">
        <name>FAD</name>
        <dbReference type="ChEBI" id="CHEBI:57692"/>
    </cofactor>
</comment>
<dbReference type="InterPro" id="IPR006094">
    <property type="entry name" value="Oxid_FAD_bind_N"/>
</dbReference>
<gene>
    <name evidence="7" type="ORF">SAMN05216215_101039</name>
</gene>
<accession>A0A1H3B4R4</accession>
<evidence type="ECO:0000256" key="3">
    <source>
        <dbReference type="ARBA" id="ARBA00022630"/>
    </source>
</evidence>
<dbReference type="EMBL" id="FNOK01000010">
    <property type="protein sequence ID" value="SDX36049.1"/>
    <property type="molecule type" value="Genomic_DNA"/>
</dbReference>
<dbReference type="GO" id="GO:0071949">
    <property type="term" value="F:FAD binding"/>
    <property type="evidence" value="ECO:0007669"/>
    <property type="project" value="InterPro"/>
</dbReference>
<dbReference type="InterPro" id="IPR050416">
    <property type="entry name" value="FAD-linked_Oxidoreductase"/>
</dbReference>
<name>A0A1H3B4R4_9PSEU</name>
<evidence type="ECO:0000256" key="4">
    <source>
        <dbReference type="ARBA" id="ARBA00022827"/>
    </source>
</evidence>
<comment type="similarity">
    <text evidence="2">Belongs to the oxygen-dependent FAD-linked oxidoreductase family.</text>
</comment>
<dbReference type="RefSeq" id="WP_093265315.1">
    <property type="nucleotide sequence ID" value="NZ_FNOK01000010.1"/>
</dbReference>
<dbReference type="Proteomes" id="UP000199529">
    <property type="component" value="Unassembled WGS sequence"/>
</dbReference>
<dbReference type="InterPro" id="IPR016164">
    <property type="entry name" value="FAD-linked_Oxase-like_C"/>
</dbReference>
<dbReference type="InterPro" id="IPR036318">
    <property type="entry name" value="FAD-bd_PCMH-like_sf"/>
</dbReference>
<dbReference type="OrthoDB" id="3682986at2"/>
<dbReference type="Gene3D" id="3.30.465.10">
    <property type="match status" value="1"/>
</dbReference>
<dbReference type="PANTHER" id="PTHR42973:SF39">
    <property type="entry name" value="FAD-BINDING PCMH-TYPE DOMAIN-CONTAINING PROTEIN"/>
    <property type="match status" value="1"/>
</dbReference>
<sequence length="461" mass="49826">MGTEMLRGTRGTVVWRGSDAYERTRRAMLWNAWKPERFPELIVTVASRDDVVRAVRFARARGLRVAVRGGGHNWWGSPLRDGGMLVDLSGLRDVVINPAARTARLSPVVSNRRLAAALAEHGLAFPAGHCGQVVVSGYLLAGGFGWNTRVWGPACHSVREIDVVTADGELVYANERDNAELFWAARGAGPGFFGVVTSYLVDVYPLPRALTTSTYVYSLADAEEVAGWASDLGDRLPPMVEPSFLLAAAPPGVTAEQPGKVAIVTAAAFADSTDAAVEALAPLDRCPAAGRALQAQVAVPSTFDGLFDAAATFWPEGRRYAADTAWSNAELGDVVSRLREPILAAPARESVILATLSPELRDVDPAADTAFSVAGRTLLDCYAVWQERADDAANRAWLRETMAALEPVTVGHYVGEADLTAEPERARRCYTEQNWQRLQALRARFDPDGLFHTYPDGVAPR</sequence>
<dbReference type="SUPFAM" id="SSF55103">
    <property type="entry name" value="FAD-linked oxidases, C-terminal domain"/>
    <property type="match status" value="1"/>
</dbReference>
<dbReference type="PANTHER" id="PTHR42973">
    <property type="entry name" value="BINDING OXIDOREDUCTASE, PUTATIVE (AFU_ORTHOLOGUE AFUA_1G17690)-RELATED"/>
    <property type="match status" value="1"/>
</dbReference>
<dbReference type="SUPFAM" id="SSF56176">
    <property type="entry name" value="FAD-binding/transporter-associated domain-like"/>
    <property type="match status" value="1"/>
</dbReference>
<dbReference type="InterPro" id="IPR016166">
    <property type="entry name" value="FAD-bd_PCMH"/>
</dbReference>
<dbReference type="PROSITE" id="PS00862">
    <property type="entry name" value="OX2_COVAL_FAD"/>
    <property type="match status" value="1"/>
</dbReference>
<dbReference type="InterPro" id="IPR016169">
    <property type="entry name" value="FAD-bd_PCMH_sub2"/>
</dbReference>
<organism evidence="7 8">
    <name type="scientific">Saccharopolyspora shandongensis</name>
    <dbReference type="NCBI Taxonomy" id="418495"/>
    <lineage>
        <taxon>Bacteria</taxon>
        <taxon>Bacillati</taxon>
        <taxon>Actinomycetota</taxon>
        <taxon>Actinomycetes</taxon>
        <taxon>Pseudonocardiales</taxon>
        <taxon>Pseudonocardiaceae</taxon>
        <taxon>Saccharopolyspora</taxon>
    </lineage>
</organism>
<dbReference type="Gene3D" id="3.40.462.20">
    <property type="match status" value="1"/>
</dbReference>